<dbReference type="SUPFAM" id="SSF109604">
    <property type="entry name" value="HD-domain/PDEase-like"/>
    <property type="match status" value="1"/>
</dbReference>
<keyword evidence="3" id="KW-1185">Reference proteome</keyword>
<comment type="caution">
    <text evidence="2">The sequence shown here is derived from an EMBL/GenBank/DDBJ whole genome shotgun (WGS) entry which is preliminary data.</text>
</comment>
<dbReference type="EMBL" id="BSTK01000012">
    <property type="protein sequence ID" value="GLY89042.1"/>
    <property type="molecule type" value="Genomic_DNA"/>
</dbReference>
<dbReference type="Pfam" id="PF01966">
    <property type="entry name" value="HD"/>
    <property type="match status" value="1"/>
</dbReference>
<reference evidence="2" key="1">
    <citation type="submission" date="2023-03" db="EMBL/GenBank/DDBJ databases">
        <title>Actinoallomurus iriomotensis NBRC 103684.</title>
        <authorList>
            <person name="Ichikawa N."/>
            <person name="Sato H."/>
            <person name="Tonouchi N."/>
        </authorList>
    </citation>
    <scope>NUCLEOTIDE SEQUENCE</scope>
    <source>
        <strain evidence="2">NBRC 103684</strain>
    </source>
</reference>
<organism evidence="2 3">
    <name type="scientific">Actinoallomurus iriomotensis</name>
    <dbReference type="NCBI Taxonomy" id="478107"/>
    <lineage>
        <taxon>Bacteria</taxon>
        <taxon>Bacillati</taxon>
        <taxon>Actinomycetota</taxon>
        <taxon>Actinomycetes</taxon>
        <taxon>Streptosporangiales</taxon>
        <taxon>Thermomonosporaceae</taxon>
        <taxon>Actinoallomurus</taxon>
    </lineage>
</organism>
<evidence type="ECO:0000313" key="2">
    <source>
        <dbReference type="EMBL" id="GLY89042.1"/>
    </source>
</evidence>
<dbReference type="InterPro" id="IPR006675">
    <property type="entry name" value="HDIG_dom"/>
</dbReference>
<evidence type="ECO:0000259" key="1">
    <source>
        <dbReference type="SMART" id="SM00471"/>
    </source>
</evidence>
<dbReference type="SMART" id="SM00471">
    <property type="entry name" value="HDc"/>
    <property type="match status" value="1"/>
</dbReference>
<dbReference type="InterPro" id="IPR003607">
    <property type="entry name" value="HD/PDEase_dom"/>
</dbReference>
<name>A0A9W6SAR0_9ACTN</name>
<gene>
    <name evidence="2" type="ORF">Airi02_069710</name>
</gene>
<evidence type="ECO:0000313" key="3">
    <source>
        <dbReference type="Proteomes" id="UP001165074"/>
    </source>
</evidence>
<dbReference type="Gene3D" id="1.10.3210.10">
    <property type="entry name" value="Hypothetical protein af1432"/>
    <property type="match status" value="1"/>
</dbReference>
<protein>
    <submittedName>
        <fullName evidence="2">Phosphohydrolase</fullName>
    </submittedName>
</protein>
<dbReference type="InterPro" id="IPR006674">
    <property type="entry name" value="HD_domain"/>
</dbReference>
<dbReference type="NCBIfam" id="TIGR00277">
    <property type="entry name" value="HDIG"/>
    <property type="match status" value="1"/>
</dbReference>
<sequence>MPVTDLLSHVRVPGDREIRVLHEKHAPTGEAFELVHTHCEIVCRIAEQLLGRAGDGVDADLVRAGCLLHDIGVYRLYDGAGELDHASYIRHGVLGHELLAKEGFAEAICRFCSCHTGVGIGPDEVRLQRLPLPAGDYRARSREERLVMYADKFHSKSSPPTFVRADTYAVDVRRFGAGKAAAFAELREEFGEPDLAPLLTTYGHAVR</sequence>
<accession>A0A9W6SAR0</accession>
<proteinExistence type="predicted"/>
<dbReference type="AlphaFoldDB" id="A0A9W6SAR0"/>
<feature type="domain" description="HD/PDEase" evidence="1">
    <location>
        <begin position="31"/>
        <end position="165"/>
    </location>
</feature>
<dbReference type="CDD" id="cd00077">
    <property type="entry name" value="HDc"/>
    <property type="match status" value="1"/>
</dbReference>
<dbReference type="Proteomes" id="UP001165074">
    <property type="component" value="Unassembled WGS sequence"/>
</dbReference>